<reference evidence="1" key="2">
    <citation type="journal article" date="2015" name="Fish Shellfish Immunol.">
        <title>Early steps in the European eel (Anguilla anguilla)-Vibrio vulnificus interaction in the gills: Role of the RtxA13 toxin.</title>
        <authorList>
            <person name="Callol A."/>
            <person name="Pajuelo D."/>
            <person name="Ebbesson L."/>
            <person name="Teles M."/>
            <person name="MacKenzie S."/>
            <person name="Amaro C."/>
        </authorList>
    </citation>
    <scope>NUCLEOTIDE SEQUENCE</scope>
</reference>
<dbReference type="AlphaFoldDB" id="A0A0E9WI48"/>
<sequence length="59" mass="7033">MRQKVESRGLCCDNFMHQTFINHTGTLKNTSRLISYTFFNTIFAKMKTRSFIYTCLKMQ</sequence>
<dbReference type="EMBL" id="GBXM01018621">
    <property type="protein sequence ID" value="JAH89956.1"/>
    <property type="molecule type" value="Transcribed_RNA"/>
</dbReference>
<evidence type="ECO:0000313" key="1">
    <source>
        <dbReference type="EMBL" id="JAH89956.1"/>
    </source>
</evidence>
<accession>A0A0E9WI48</accession>
<proteinExistence type="predicted"/>
<name>A0A0E9WI48_ANGAN</name>
<protein>
    <submittedName>
        <fullName evidence="1">Uncharacterized protein</fullName>
    </submittedName>
</protein>
<reference evidence="1" key="1">
    <citation type="submission" date="2014-11" db="EMBL/GenBank/DDBJ databases">
        <authorList>
            <person name="Amaro Gonzalez C."/>
        </authorList>
    </citation>
    <scope>NUCLEOTIDE SEQUENCE</scope>
</reference>
<organism evidence="1">
    <name type="scientific">Anguilla anguilla</name>
    <name type="common">European freshwater eel</name>
    <name type="synonym">Muraena anguilla</name>
    <dbReference type="NCBI Taxonomy" id="7936"/>
    <lineage>
        <taxon>Eukaryota</taxon>
        <taxon>Metazoa</taxon>
        <taxon>Chordata</taxon>
        <taxon>Craniata</taxon>
        <taxon>Vertebrata</taxon>
        <taxon>Euteleostomi</taxon>
        <taxon>Actinopterygii</taxon>
        <taxon>Neopterygii</taxon>
        <taxon>Teleostei</taxon>
        <taxon>Anguilliformes</taxon>
        <taxon>Anguillidae</taxon>
        <taxon>Anguilla</taxon>
    </lineage>
</organism>